<dbReference type="RefSeq" id="WP_133355679.1">
    <property type="nucleotide sequence ID" value="NZ_SMZJ02000002.1"/>
</dbReference>
<dbReference type="EMBL" id="SMZJ02000002">
    <property type="protein sequence ID" value="TWO33997.1"/>
    <property type="molecule type" value="Genomic_DNA"/>
</dbReference>
<protein>
    <submittedName>
        <fullName evidence="1">DUF4837 family protein</fullName>
    </submittedName>
</protein>
<reference evidence="1 2" key="2">
    <citation type="submission" date="2019-07" db="EMBL/GenBank/DDBJ databases">
        <title>Seonamhaeicola sp. W255 draft genome.</title>
        <authorList>
            <person name="Zhang X.-Y."/>
            <person name="Zhang R."/>
            <person name="Zhong Y.-L."/>
            <person name="Du Z.-J."/>
        </authorList>
    </citation>
    <scope>NUCLEOTIDE SEQUENCE [LARGE SCALE GENOMIC DNA]</scope>
    <source>
        <strain evidence="1 2">W255</strain>
    </source>
</reference>
<evidence type="ECO:0000313" key="1">
    <source>
        <dbReference type="EMBL" id="TWO33997.1"/>
    </source>
</evidence>
<dbReference type="Pfam" id="PF16125">
    <property type="entry name" value="DUF4837"/>
    <property type="match status" value="1"/>
</dbReference>
<organism evidence="1 2">
    <name type="scientific">Seonamhaeicola sediminis</name>
    <dbReference type="NCBI Taxonomy" id="2528206"/>
    <lineage>
        <taxon>Bacteria</taxon>
        <taxon>Pseudomonadati</taxon>
        <taxon>Bacteroidota</taxon>
        <taxon>Flavobacteriia</taxon>
        <taxon>Flavobacteriales</taxon>
        <taxon>Flavobacteriaceae</taxon>
    </lineage>
</organism>
<evidence type="ECO:0000313" key="2">
    <source>
        <dbReference type="Proteomes" id="UP000295814"/>
    </source>
</evidence>
<dbReference type="PROSITE" id="PS51257">
    <property type="entry name" value="PROKAR_LIPOPROTEIN"/>
    <property type="match status" value="1"/>
</dbReference>
<comment type="caution">
    <text evidence="1">The sequence shown here is derived from an EMBL/GenBank/DDBJ whole genome shotgun (WGS) entry which is preliminary data.</text>
</comment>
<gene>
    <name evidence="1" type="ORF">E1J38_004260</name>
</gene>
<dbReference type="Proteomes" id="UP000295814">
    <property type="component" value="Unassembled WGS sequence"/>
</dbReference>
<proteinExistence type="predicted"/>
<accession>A0A562YGJ6</accession>
<sequence>MKKIFLSALVLLVVMSCKDKNNEPEKFLFDSSGNINHVSVVVDNDLWNGSVGEAIREVLTQTIYGLPQDEPMFTLSQIPPSVFSGFVTKNRTILKIQMNENPGMDIKENVYAKPQKVITIFGKSKLDVVDVISQNAEKIVDTFRAMEISERQRQMAKSPHNYANKIKEKLRLTIQFPSIYDLAKNEDNLFWFRKDITTGHAHIMIYDLPYEALKRNDSTVNQIIKIRDSIGQAYFKGRLDETVDVNGNKISSFMVTEDAYTPFHIETIVDNKPAYETKGIWELTNDFMGGPFINYTIEDKVNKRWVGVEGFVFAPSVEKRNYMLELESIIKSVKIE</sequence>
<dbReference type="AlphaFoldDB" id="A0A562YGJ6"/>
<dbReference type="OrthoDB" id="1115230at2"/>
<dbReference type="InterPro" id="IPR032286">
    <property type="entry name" value="DUF4837"/>
</dbReference>
<keyword evidence="2" id="KW-1185">Reference proteome</keyword>
<name>A0A562YGJ6_9FLAO</name>
<reference evidence="1 2" key="1">
    <citation type="submission" date="2019-03" db="EMBL/GenBank/DDBJ databases">
        <authorList>
            <person name="Zhong Y.L."/>
        </authorList>
    </citation>
    <scope>NUCLEOTIDE SEQUENCE [LARGE SCALE GENOMIC DNA]</scope>
    <source>
        <strain evidence="1 2">W255</strain>
    </source>
</reference>